<dbReference type="AlphaFoldDB" id="A0A397SMI4"/>
<dbReference type="Proteomes" id="UP000265703">
    <property type="component" value="Unassembled WGS sequence"/>
</dbReference>
<keyword evidence="2" id="KW-1185">Reference proteome</keyword>
<comment type="caution">
    <text evidence="1">The sequence shown here is derived from an EMBL/GenBank/DDBJ whole genome shotgun (WGS) entry which is preliminary data.</text>
</comment>
<accession>A0A397SMI4</accession>
<gene>
    <name evidence="1" type="ORF">C1645_829778</name>
</gene>
<sequence length="82" mass="9974">MNDFVNKEDIIYEKDFNKELDYKPEEDVVYLTKHLTVKKIIHLLIPMKYPPMSEEGVAIIFHIEEWRIKKQHLQMYVNIHVC</sequence>
<organism evidence="1 2">
    <name type="scientific">Glomus cerebriforme</name>
    <dbReference type="NCBI Taxonomy" id="658196"/>
    <lineage>
        <taxon>Eukaryota</taxon>
        <taxon>Fungi</taxon>
        <taxon>Fungi incertae sedis</taxon>
        <taxon>Mucoromycota</taxon>
        <taxon>Glomeromycotina</taxon>
        <taxon>Glomeromycetes</taxon>
        <taxon>Glomerales</taxon>
        <taxon>Glomeraceae</taxon>
        <taxon>Glomus</taxon>
    </lineage>
</organism>
<dbReference type="EMBL" id="QKYT01000382">
    <property type="protein sequence ID" value="RIA86109.1"/>
    <property type="molecule type" value="Genomic_DNA"/>
</dbReference>
<name>A0A397SMI4_9GLOM</name>
<evidence type="ECO:0000313" key="1">
    <source>
        <dbReference type="EMBL" id="RIA86109.1"/>
    </source>
</evidence>
<dbReference type="OrthoDB" id="2446407at2759"/>
<evidence type="ECO:0000313" key="2">
    <source>
        <dbReference type="Proteomes" id="UP000265703"/>
    </source>
</evidence>
<protein>
    <submittedName>
        <fullName evidence="1">Uncharacterized protein</fullName>
    </submittedName>
</protein>
<proteinExistence type="predicted"/>
<reference evidence="1 2" key="1">
    <citation type="submission" date="2018-06" db="EMBL/GenBank/DDBJ databases">
        <title>Comparative genomics reveals the genomic features of Rhizophagus irregularis, R. cerebriforme, R. diaphanum and Gigaspora rosea, and their symbiotic lifestyle signature.</title>
        <authorList>
            <person name="Morin E."/>
            <person name="San Clemente H."/>
            <person name="Chen E.C.H."/>
            <person name="De La Providencia I."/>
            <person name="Hainaut M."/>
            <person name="Kuo A."/>
            <person name="Kohler A."/>
            <person name="Murat C."/>
            <person name="Tang N."/>
            <person name="Roy S."/>
            <person name="Loubradou J."/>
            <person name="Henrissat B."/>
            <person name="Grigoriev I.V."/>
            <person name="Corradi N."/>
            <person name="Roux C."/>
            <person name="Martin F.M."/>
        </authorList>
    </citation>
    <scope>NUCLEOTIDE SEQUENCE [LARGE SCALE GENOMIC DNA]</scope>
    <source>
        <strain evidence="1 2">DAOM 227022</strain>
    </source>
</reference>